<name>A0A643C6H2_BALPH</name>
<protein>
    <submittedName>
        <fullName evidence="2">Uncharacterized protein</fullName>
    </submittedName>
</protein>
<dbReference type="EMBL" id="SGJD01002432">
    <property type="protein sequence ID" value="KAB0395652.1"/>
    <property type="molecule type" value="Genomic_DNA"/>
</dbReference>
<reference evidence="2 3" key="1">
    <citation type="journal article" date="2019" name="PLoS ONE">
        <title>Genomic analyses reveal an absence of contemporary introgressive admixture between fin whales and blue whales, despite known hybrids.</title>
        <authorList>
            <person name="Westbury M.V."/>
            <person name="Petersen B."/>
            <person name="Lorenzen E.D."/>
        </authorList>
    </citation>
    <scope>NUCLEOTIDE SEQUENCE [LARGE SCALE GENOMIC DNA]</scope>
    <source>
        <strain evidence="2">FinWhale-01</strain>
    </source>
</reference>
<comment type="caution">
    <text evidence="2">The sequence shown here is derived from an EMBL/GenBank/DDBJ whole genome shotgun (WGS) entry which is preliminary data.</text>
</comment>
<feature type="region of interest" description="Disordered" evidence="1">
    <location>
        <begin position="132"/>
        <end position="151"/>
    </location>
</feature>
<dbReference type="AlphaFoldDB" id="A0A643C6H2"/>
<keyword evidence="3" id="KW-1185">Reference proteome</keyword>
<proteinExistence type="predicted"/>
<evidence type="ECO:0000256" key="1">
    <source>
        <dbReference type="SAM" id="MobiDB-lite"/>
    </source>
</evidence>
<gene>
    <name evidence="2" type="ORF">E2I00_000526</name>
</gene>
<sequence>MDGVDVWASTLAQLMAKRKPQDTWELVPEENLASGHLDSSGFQYRLRGLSRQLPFDTDAPVPQRPKPLESGVQWDAGFPRCQEVTAFGASEGPLPTRYCSHSPVEEPLYTGGTRTLSAHSFSVFMDRNASWWDGHSGRPTSPRAATGHVQP</sequence>
<organism evidence="2 3">
    <name type="scientific">Balaenoptera physalus</name>
    <name type="common">Fin whale</name>
    <name type="synonym">Balaena physalus</name>
    <dbReference type="NCBI Taxonomy" id="9770"/>
    <lineage>
        <taxon>Eukaryota</taxon>
        <taxon>Metazoa</taxon>
        <taxon>Chordata</taxon>
        <taxon>Craniata</taxon>
        <taxon>Vertebrata</taxon>
        <taxon>Euteleostomi</taxon>
        <taxon>Mammalia</taxon>
        <taxon>Eutheria</taxon>
        <taxon>Laurasiatheria</taxon>
        <taxon>Artiodactyla</taxon>
        <taxon>Whippomorpha</taxon>
        <taxon>Cetacea</taxon>
        <taxon>Mysticeti</taxon>
        <taxon>Balaenopteridae</taxon>
        <taxon>Balaenoptera</taxon>
    </lineage>
</organism>
<accession>A0A643C6H2</accession>
<dbReference type="Proteomes" id="UP000437017">
    <property type="component" value="Unassembled WGS sequence"/>
</dbReference>
<evidence type="ECO:0000313" key="3">
    <source>
        <dbReference type="Proteomes" id="UP000437017"/>
    </source>
</evidence>
<evidence type="ECO:0000313" key="2">
    <source>
        <dbReference type="EMBL" id="KAB0395652.1"/>
    </source>
</evidence>